<evidence type="ECO:0000256" key="2">
    <source>
        <dbReference type="ARBA" id="ARBA00023043"/>
    </source>
</evidence>
<dbReference type="PANTHER" id="PTHR24171">
    <property type="entry name" value="ANKYRIN REPEAT DOMAIN-CONTAINING PROTEIN 39-RELATED"/>
    <property type="match status" value="1"/>
</dbReference>
<dbReference type="Pfam" id="PF00023">
    <property type="entry name" value="Ank"/>
    <property type="match status" value="1"/>
</dbReference>
<proteinExistence type="predicted"/>
<keyword evidence="1" id="KW-0677">Repeat</keyword>
<dbReference type="GO" id="GO:0085020">
    <property type="term" value="P:protein K6-linked ubiquitination"/>
    <property type="evidence" value="ECO:0007669"/>
    <property type="project" value="TreeGrafter"/>
</dbReference>
<dbReference type="EMBL" id="JASNWA010000003">
    <property type="protein sequence ID" value="KAK3178022.1"/>
    <property type="molecule type" value="Genomic_DNA"/>
</dbReference>
<dbReference type="Gene3D" id="1.25.40.20">
    <property type="entry name" value="Ankyrin repeat-containing domain"/>
    <property type="match status" value="2"/>
</dbReference>
<dbReference type="AlphaFoldDB" id="A0AAD9ZI50"/>
<gene>
    <name evidence="4" type="ORF">OEA41_000154</name>
</gene>
<feature type="repeat" description="ANK" evidence="3">
    <location>
        <begin position="439"/>
        <end position="471"/>
    </location>
</feature>
<accession>A0AAD9ZI50</accession>
<dbReference type="SMART" id="SM00248">
    <property type="entry name" value="ANK"/>
    <property type="match status" value="6"/>
</dbReference>
<dbReference type="Proteomes" id="UP001276659">
    <property type="component" value="Unassembled WGS sequence"/>
</dbReference>
<dbReference type="PROSITE" id="PS50297">
    <property type="entry name" value="ANK_REP_REGION"/>
    <property type="match status" value="4"/>
</dbReference>
<evidence type="ECO:0000313" key="4">
    <source>
        <dbReference type="EMBL" id="KAK3178022.1"/>
    </source>
</evidence>
<keyword evidence="5" id="KW-1185">Reference proteome</keyword>
<name>A0AAD9ZI50_9LECA</name>
<evidence type="ECO:0000313" key="5">
    <source>
        <dbReference type="Proteomes" id="UP001276659"/>
    </source>
</evidence>
<dbReference type="PROSITE" id="PS50088">
    <property type="entry name" value="ANK_REPEAT"/>
    <property type="match status" value="5"/>
</dbReference>
<reference evidence="4" key="1">
    <citation type="submission" date="2022-11" db="EMBL/GenBank/DDBJ databases">
        <title>Chromosomal genome sequence assembly and mating type (MAT) locus characterization of the leprose asexual lichenized fungus Lepraria neglecta (Nyl.) Erichsen.</title>
        <authorList>
            <person name="Allen J.L."/>
            <person name="Pfeffer B."/>
        </authorList>
    </citation>
    <scope>NUCLEOTIDE SEQUENCE</scope>
    <source>
        <strain evidence="4">Allen 5258</strain>
    </source>
</reference>
<feature type="repeat" description="ANK" evidence="3">
    <location>
        <begin position="370"/>
        <end position="402"/>
    </location>
</feature>
<dbReference type="PANTHER" id="PTHR24171:SF8">
    <property type="entry name" value="BRCA1-ASSOCIATED RING DOMAIN PROTEIN 1"/>
    <property type="match status" value="1"/>
</dbReference>
<feature type="repeat" description="ANK" evidence="3">
    <location>
        <begin position="403"/>
        <end position="438"/>
    </location>
</feature>
<evidence type="ECO:0008006" key="6">
    <source>
        <dbReference type="Google" id="ProtNLM"/>
    </source>
</evidence>
<evidence type="ECO:0000256" key="3">
    <source>
        <dbReference type="PROSITE-ProRule" id="PRU00023"/>
    </source>
</evidence>
<dbReference type="GO" id="GO:0004842">
    <property type="term" value="F:ubiquitin-protein transferase activity"/>
    <property type="evidence" value="ECO:0007669"/>
    <property type="project" value="TreeGrafter"/>
</dbReference>
<protein>
    <recommendedName>
        <fullName evidence="6">Ankyrin</fullName>
    </recommendedName>
</protein>
<dbReference type="InterPro" id="IPR036770">
    <property type="entry name" value="Ankyrin_rpt-contain_sf"/>
</dbReference>
<dbReference type="SUPFAM" id="SSF48403">
    <property type="entry name" value="Ankyrin repeat"/>
    <property type="match status" value="1"/>
</dbReference>
<dbReference type="Pfam" id="PF12796">
    <property type="entry name" value="Ank_2"/>
    <property type="match status" value="2"/>
</dbReference>
<evidence type="ECO:0000256" key="1">
    <source>
        <dbReference type="ARBA" id="ARBA00022737"/>
    </source>
</evidence>
<comment type="caution">
    <text evidence="4">The sequence shown here is derived from an EMBL/GenBank/DDBJ whole genome shotgun (WGS) entry which is preliminary data.</text>
</comment>
<dbReference type="InterPro" id="IPR002110">
    <property type="entry name" value="Ankyrin_rpt"/>
</dbReference>
<keyword evidence="2 3" id="KW-0040">ANK repeat</keyword>
<organism evidence="4 5">
    <name type="scientific">Lepraria neglecta</name>
    <dbReference type="NCBI Taxonomy" id="209136"/>
    <lineage>
        <taxon>Eukaryota</taxon>
        <taxon>Fungi</taxon>
        <taxon>Dikarya</taxon>
        <taxon>Ascomycota</taxon>
        <taxon>Pezizomycotina</taxon>
        <taxon>Lecanoromycetes</taxon>
        <taxon>OSLEUM clade</taxon>
        <taxon>Lecanoromycetidae</taxon>
        <taxon>Lecanorales</taxon>
        <taxon>Lecanorineae</taxon>
        <taxon>Stereocaulaceae</taxon>
        <taxon>Lepraria</taxon>
    </lineage>
</organism>
<feature type="repeat" description="ANK" evidence="3">
    <location>
        <begin position="301"/>
        <end position="333"/>
    </location>
</feature>
<sequence length="513" mass="57055">MQTVSKGLTEMHARGEEGAWEKMRQVSTLQHVCSASRTKIEEQSMSTDIASNTENHYYVDGDQVGVVERSLSLPLETPPLIEELQTIEPVRSRHPVLRFSTETQCLQEFGDSRQLCRTYFGCLRYRESDTFAGSEFGRRLREARDELLRAEQYQIDARYRDAEYLHLHRRASFGVNLHHDDLQLVSSERCNPNLVSIYEKIGDWPAAEIAQEQLLMSLKARGANDQKLVQAAEKLGRKLSIVRRAAFLDGLPFSTLLIEIASRFWDDHIQAGLIIAAKRDALHMARVLLASGANVNARDYTGQTPLLTAVQYGSTAMVKLLLEKNADIKAKSTDSMAVLDTAMHRKPEPVESMLSLVIEAVVDLNERNIHWMTPLAVAVGFNFLTAARLLLKAGADIEARDLTGSTALHEAVVSTQDRIQHILKLLLESGAAIQAQNPHGNTPLHLAVISRNPSMLVTLIKAGAKFTTANSLGRTPLDIAQHQVLQEGEPGDQDLLDMLLEYSPNPIMQGLSL</sequence>
<feature type="repeat" description="ANK" evidence="3">
    <location>
        <begin position="268"/>
        <end position="300"/>
    </location>
</feature>